<organism evidence="3 4">
    <name type="scientific">Paratractidigestivibacter faecalis</name>
    <dbReference type="NCBI Taxonomy" id="2292441"/>
    <lineage>
        <taxon>Bacteria</taxon>
        <taxon>Bacillati</taxon>
        <taxon>Actinomycetota</taxon>
        <taxon>Coriobacteriia</taxon>
        <taxon>Coriobacteriales</taxon>
        <taxon>Atopobiaceae</taxon>
        <taxon>Paratractidigestivibacter</taxon>
    </lineage>
</organism>
<feature type="transmembrane region" description="Helical" evidence="1">
    <location>
        <begin position="504"/>
        <end position="524"/>
    </location>
</feature>
<feature type="domain" description="SpaA-like prealbumin fold" evidence="2">
    <location>
        <begin position="357"/>
        <end position="428"/>
    </location>
</feature>
<sequence>MLAKAAIASSASSAATGTLTVSGAVADAYEAYRLFDAEVADGSSGDKVASSVAWASDAVRDAALPVIREAGMGAAGAVAQDAAEWLDADGHMTPALATELARAIRASGAEPVAISAGNAVELRAGYWLVVADDGAIGESQAGTAPIFVLVGGASVTVAPKAATPEVRKHVLEDSCGAWGKAADATVGDDLYWRLAATIPAGLAGYDAYTVEFVDAMSAGLDSARVASSTRVYVAAGTDGGFDAVTVSGGSAGSEPADGWTDITSGCDVAVDSTANTFTVRTGDLIAALGGAEKFAAGARVVVVYNAPLRAGANSGTEKGNPNEVYLRYPRSPFSDQGGEDGYTRTPSDRATAYTWELALTKRASEDHAPLSGAVLRVTDDRGRRLAADGTWVEGDATVTTGADGRVTMGGVDSGVLTVEEVSAPEGYAGFAGARELVLAVEGLDVQQVAAARPTLTVSAAEPLRVDGADAASGAAEATVLNSRRPKGPIEWLGGLLPKTGDGSLAALFVLAGAGGLLAAASRLFGRRGGRRDE</sequence>
<comment type="caution">
    <text evidence="3">The sequence shown here is derived from an EMBL/GenBank/DDBJ whole genome shotgun (WGS) entry which is preliminary data.</text>
</comment>
<dbReference type="Proteomes" id="UP001478817">
    <property type="component" value="Unassembled WGS sequence"/>
</dbReference>
<evidence type="ECO:0000256" key="1">
    <source>
        <dbReference type="SAM" id="Phobius"/>
    </source>
</evidence>
<keyword evidence="1" id="KW-0812">Transmembrane</keyword>
<dbReference type="Gene3D" id="2.60.40.10">
    <property type="entry name" value="Immunoglobulins"/>
    <property type="match status" value="1"/>
</dbReference>
<protein>
    <submittedName>
        <fullName evidence="3">Isopeptide-forming domain-containing fimbrial protein</fullName>
    </submittedName>
</protein>
<evidence type="ECO:0000313" key="3">
    <source>
        <dbReference type="EMBL" id="MEQ2638296.1"/>
    </source>
</evidence>
<dbReference type="EMBL" id="JBBNGS010000015">
    <property type="protein sequence ID" value="MEQ2638296.1"/>
    <property type="molecule type" value="Genomic_DNA"/>
</dbReference>
<dbReference type="InterPro" id="IPR013783">
    <property type="entry name" value="Ig-like_fold"/>
</dbReference>
<keyword evidence="1" id="KW-1133">Transmembrane helix</keyword>
<evidence type="ECO:0000259" key="2">
    <source>
        <dbReference type="Pfam" id="PF17802"/>
    </source>
</evidence>
<dbReference type="Gene3D" id="2.60.40.740">
    <property type="match status" value="1"/>
</dbReference>
<gene>
    <name evidence="3" type="ORF">AAAT05_08080</name>
</gene>
<dbReference type="NCBIfam" id="TIGR04226">
    <property type="entry name" value="RrgB_K2N_iso_D2"/>
    <property type="match status" value="1"/>
</dbReference>
<keyword evidence="1" id="KW-0472">Membrane</keyword>
<dbReference type="Pfam" id="PF17802">
    <property type="entry name" value="SpaA"/>
    <property type="match status" value="1"/>
</dbReference>
<dbReference type="InterPro" id="IPR026466">
    <property type="entry name" value="Fim_isopep_form_D2_dom"/>
</dbReference>
<dbReference type="InterPro" id="IPR041033">
    <property type="entry name" value="SpaA_PFL_dom_1"/>
</dbReference>
<keyword evidence="4" id="KW-1185">Reference proteome</keyword>
<dbReference type="RefSeq" id="WP_349182961.1">
    <property type="nucleotide sequence ID" value="NZ_JBBNGS010000015.1"/>
</dbReference>
<accession>A0ABV1IJS4</accession>
<evidence type="ECO:0000313" key="4">
    <source>
        <dbReference type="Proteomes" id="UP001478817"/>
    </source>
</evidence>
<name>A0ABV1IJS4_9ACTN</name>
<proteinExistence type="predicted"/>
<reference evidence="3 4" key="1">
    <citation type="submission" date="2024-04" db="EMBL/GenBank/DDBJ databases">
        <title>Human intestinal bacterial collection.</title>
        <authorList>
            <person name="Pauvert C."/>
            <person name="Hitch T.C.A."/>
            <person name="Clavel T."/>
        </authorList>
    </citation>
    <scope>NUCLEOTIDE SEQUENCE [LARGE SCALE GENOMIC DNA]</scope>
    <source>
        <strain evidence="3 4">CLA-AA-H197</strain>
    </source>
</reference>